<dbReference type="SUPFAM" id="SSF52540">
    <property type="entry name" value="P-loop containing nucleoside triphosphate hydrolases"/>
    <property type="match status" value="2"/>
</dbReference>
<keyword evidence="3" id="KW-1185">Reference proteome</keyword>
<dbReference type="GO" id="GO:0005524">
    <property type="term" value="F:ATP binding"/>
    <property type="evidence" value="ECO:0007669"/>
    <property type="project" value="InterPro"/>
</dbReference>
<organism evidence="2 3">
    <name type="scientific">Bifidobacterium choloepi</name>
    <dbReference type="NCBI Taxonomy" id="2614131"/>
    <lineage>
        <taxon>Bacteria</taxon>
        <taxon>Bacillati</taxon>
        <taxon>Actinomycetota</taxon>
        <taxon>Actinomycetes</taxon>
        <taxon>Bifidobacteriales</taxon>
        <taxon>Bifidobacteriaceae</taxon>
        <taxon>Bifidobacterium</taxon>
    </lineage>
</organism>
<evidence type="ECO:0000313" key="2">
    <source>
        <dbReference type="EMBL" id="NEG69591.1"/>
    </source>
</evidence>
<keyword evidence="2" id="KW-0255">Endonuclease</keyword>
<dbReference type="GO" id="GO:0003677">
    <property type="term" value="F:DNA binding"/>
    <property type="evidence" value="ECO:0007669"/>
    <property type="project" value="InterPro"/>
</dbReference>
<sequence length="1009" mass="115767">MALKFQYSGNQQYQLDAVNAVADLFEDQQFHASRFTAGITEGWMKGVDEEESGMRIGFANDLRVSEKILTDHLHAVQERGCLPKTKVMTDGRLRDFTVEMETGTGKTYVYIRTIYELNKRYGLTKFVIVVPSVAIREGVKKSFETMKDHFNMLYDGVPLDFFVYDSGNMSTVDNFAIRSSVEVMVINIGAFNKAFDKNGDDDKSNLFHRRSEKLSGGHSPQELIAECKPIVIIDEPQSVDNTPKAKKAIRSLNPLYVLRYSATHKERYNMVYRLTPVDAFQEHLVKGICVDSVLSEENLNGAFIRLDSVSRDPFRAKVTLDVKQKDGGQKRKSIQVKVGQDLYERSGDNVDYEAGWIVSNIDTTSGMESIEFQNGEYLEVGEAKGDVEETLVKRAQIRRTIEDHLEAQLSLEPRGIKVLSLFFIDKVAKYRDYEDDAIVDGEYARMFDEEYRDLVTSAKWKRRFEKAGIALIEDPKRVRTGYFSEDKKHRLKDTSGTTAADTDTFQLIMREKETLISLPDGKDKNKDYSFIFSHSALKEGWDNPNVFQICTLVETKDTMTKRQKIGRGLRLCVNQHGQRCFDPEVNTLTVVANESYSDFAKGLQSEFEQAGFKFGVLTPESFTNLYLVDEHGETTEQLLGFDKSKALYDDFKKRELITEKGEITPELKEKTEEGDLELPEEFEPMRDQIEQVIIHKAAKIQIKNKAEEVDVKVNDEALESRAFQELWDRIRPRTKFELNVDSEMLIRQSIENIQNMEKIRPVEIHSYRSTLDIDDAGISTSDSRMSVVTTPEKSQYVLPDPIKELQDVVGLTRHTLKRILEDCGRLDEFAIDPVTFLTQVTACIKKAKRVVLPRGIVYTKLPEDEWYTPDILWSQDMKGYRGQNAFPPSNLEKWLYDYVVYDSVTVEQPFAQQLDRADNILFCTKLPDSFTVDTPFGSYNPDWAYVEEKDGEKRLYFVVETKGGKNGVVATRPEEQSKIDCARAHFKVLEQDHADLEYEVRTQYDKVMQ</sequence>
<dbReference type="Gene3D" id="3.40.50.300">
    <property type="entry name" value="P-loop containing nucleotide triphosphate hydrolases"/>
    <property type="match status" value="1"/>
</dbReference>
<proteinExistence type="predicted"/>
<dbReference type="RefSeq" id="WP_163227139.1">
    <property type="nucleotide sequence ID" value="NZ_VYSG01000001.1"/>
</dbReference>
<dbReference type="SMART" id="SM00487">
    <property type="entry name" value="DEXDc"/>
    <property type="match status" value="1"/>
</dbReference>
<comment type="caution">
    <text evidence="2">The sequence shown here is derived from an EMBL/GenBank/DDBJ whole genome shotgun (WGS) entry which is preliminary data.</text>
</comment>
<accession>A0A6I5N709</accession>
<name>A0A6I5N709_9BIFI</name>
<dbReference type="InterPro" id="IPR027417">
    <property type="entry name" value="P-loop_NTPase"/>
</dbReference>
<dbReference type="AlphaFoldDB" id="A0A6I5N709"/>
<gene>
    <name evidence="2" type="ORF">F6S87_02935</name>
</gene>
<dbReference type="InterPro" id="IPR014001">
    <property type="entry name" value="Helicase_ATP-bd"/>
</dbReference>
<keyword evidence="2" id="KW-0378">Hydrolase</keyword>
<evidence type="ECO:0000313" key="3">
    <source>
        <dbReference type="Proteomes" id="UP000469292"/>
    </source>
</evidence>
<dbReference type="EMBL" id="VYSG01000001">
    <property type="protein sequence ID" value="NEG69591.1"/>
    <property type="molecule type" value="Genomic_DNA"/>
</dbReference>
<evidence type="ECO:0000259" key="1">
    <source>
        <dbReference type="SMART" id="SM00487"/>
    </source>
</evidence>
<feature type="domain" description="Helicase ATP-binding" evidence="1">
    <location>
        <begin position="69"/>
        <end position="284"/>
    </location>
</feature>
<dbReference type="GO" id="GO:0015668">
    <property type="term" value="F:type III site-specific deoxyribonuclease activity"/>
    <property type="evidence" value="ECO:0007669"/>
    <property type="project" value="InterPro"/>
</dbReference>
<dbReference type="InterPro" id="IPR045572">
    <property type="entry name" value="RE_endonuc_C"/>
</dbReference>
<protein>
    <submittedName>
        <fullName evidence="2">Restriction endonuclease</fullName>
    </submittedName>
</protein>
<reference evidence="2 3" key="1">
    <citation type="submission" date="2019-09" db="EMBL/GenBank/DDBJ databases">
        <title>Phylogenetic characterization of a novel taxon of the genus Bifidobacterium: Bifidobacterium choloepi sp. nov.</title>
        <authorList>
            <person name="Modesto M."/>
            <person name="Satti M."/>
        </authorList>
    </citation>
    <scope>NUCLEOTIDE SEQUENCE [LARGE SCALE GENOMIC DNA]</scope>
    <source>
        <strain evidence="2 3">BRDM6</strain>
    </source>
</reference>
<dbReference type="Pfam" id="PF04851">
    <property type="entry name" value="ResIII"/>
    <property type="match status" value="1"/>
</dbReference>
<dbReference type="InterPro" id="IPR006935">
    <property type="entry name" value="Helicase/UvrB_N"/>
</dbReference>
<keyword evidence="2" id="KW-0540">Nuclease</keyword>
<dbReference type="Proteomes" id="UP000469292">
    <property type="component" value="Unassembled WGS sequence"/>
</dbReference>
<dbReference type="Pfam" id="PF19778">
    <property type="entry name" value="RE_endonuc"/>
    <property type="match status" value="1"/>
</dbReference>